<proteinExistence type="predicted"/>
<organism evidence="1 2">
    <name type="scientific">Manihot esculenta</name>
    <name type="common">Cassava</name>
    <name type="synonym">Jatropha manihot</name>
    <dbReference type="NCBI Taxonomy" id="3983"/>
    <lineage>
        <taxon>Eukaryota</taxon>
        <taxon>Viridiplantae</taxon>
        <taxon>Streptophyta</taxon>
        <taxon>Embryophyta</taxon>
        <taxon>Tracheophyta</taxon>
        <taxon>Spermatophyta</taxon>
        <taxon>Magnoliopsida</taxon>
        <taxon>eudicotyledons</taxon>
        <taxon>Gunneridae</taxon>
        <taxon>Pentapetalae</taxon>
        <taxon>rosids</taxon>
        <taxon>fabids</taxon>
        <taxon>Malpighiales</taxon>
        <taxon>Euphorbiaceae</taxon>
        <taxon>Crotonoideae</taxon>
        <taxon>Manihoteae</taxon>
        <taxon>Manihot</taxon>
    </lineage>
</organism>
<gene>
    <name evidence="1" type="ORF">MANES_17G119656v8</name>
</gene>
<keyword evidence="2" id="KW-1185">Reference proteome</keyword>
<dbReference type="Proteomes" id="UP000091857">
    <property type="component" value="Chromosome 17"/>
</dbReference>
<comment type="caution">
    <text evidence="1">The sequence shown here is derived from an EMBL/GenBank/DDBJ whole genome shotgun (WGS) entry which is preliminary data.</text>
</comment>
<reference evidence="2" key="1">
    <citation type="journal article" date="2016" name="Nat. Biotechnol.">
        <title>Sequencing wild and cultivated cassava and related species reveals extensive interspecific hybridization and genetic diversity.</title>
        <authorList>
            <person name="Bredeson J.V."/>
            <person name="Lyons J.B."/>
            <person name="Prochnik S.E."/>
            <person name="Wu G.A."/>
            <person name="Ha C.M."/>
            <person name="Edsinger-Gonzales E."/>
            <person name="Grimwood J."/>
            <person name="Schmutz J."/>
            <person name="Rabbi I.Y."/>
            <person name="Egesi C."/>
            <person name="Nauluvula P."/>
            <person name="Lebot V."/>
            <person name="Ndunguru J."/>
            <person name="Mkamilo G."/>
            <person name="Bart R.S."/>
            <person name="Setter T.L."/>
            <person name="Gleadow R.M."/>
            <person name="Kulakow P."/>
            <person name="Ferguson M.E."/>
            <person name="Rounsley S."/>
            <person name="Rokhsar D.S."/>
        </authorList>
    </citation>
    <scope>NUCLEOTIDE SEQUENCE [LARGE SCALE GENOMIC DNA]</scope>
    <source>
        <strain evidence="2">cv. AM560-2</strain>
    </source>
</reference>
<evidence type="ECO:0000313" key="1">
    <source>
        <dbReference type="EMBL" id="KAG8635122.1"/>
    </source>
</evidence>
<name>A0ACB7G4H4_MANES</name>
<sequence length="145" mass="16450">MVLNEKELSFEKKRPRRRLPGSAAESEVRPPNMERLRERLWPPKVLFERAKVRPPKVKFGRQTCMSLGGTLGCRRSLTRPPIKSPQIGNGRVFSPFSSSEFSSLDRSFGSLELLELGFSTPPSLRSRNPRSSRGSDPRDRGGHQF</sequence>
<protein>
    <submittedName>
        <fullName evidence="1">Uncharacterized protein</fullName>
    </submittedName>
</protein>
<dbReference type="EMBL" id="CM004403">
    <property type="protein sequence ID" value="KAG8635122.1"/>
    <property type="molecule type" value="Genomic_DNA"/>
</dbReference>
<evidence type="ECO:0000313" key="2">
    <source>
        <dbReference type="Proteomes" id="UP000091857"/>
    </source>
</evidence>
<accession>A0ACB7G4H4</accession>